<evidence type="ECO:0000313" key="1">
    <source>
        <dbReference type="EnsemblPlants" id="TuG1812G0200002592.01.T01"/>
    </source>
</evidence>
<keyword evidence="2" id="KW-1185">Reference proteome</keyword>
<evidence type="ECO:0000313" key="2">
    <source>
        <dbReference type="Proteomes" id="UP000015106"/>
    </source>
</evidence>
<reference evidence="1" key="2">
    <citation type="submission" date="2018-03" db="EMBL/GenBank/DDBJ databases">
        <title>The Triticum urartu genome reveals the dynamic nature of wheat genome evolution.</title>
        <authorList>
            <person name="Ling H."/>
            <person name="Ma B."/>
            <person name="Shi X."/>
            <person name="Liu H."/>
            <person name="Dong L."/>
            <person name="Sun H."/>
            <person name="Cao Y."/>
            <person name="Gao Q."/>
            <person name="Zheng S."/>
            <person name="Li Y."/>
            <person name="Yu Y."/>
            <person name="Du H."/>
            <person name="Qi M."/>
            <person name="Li Y."/>
            <person name="Yu H."/>
            <person name="Cui Y."/>
            <person name="Wang N."/>
            <person name="Chen C."/>
            <person name="Wu H."/>
            <person name="Zhao Y."/>
            <person name="Zhang J."/>
            <person name="Li Y."/>
            <person name="Zhou W."/>
            <person name="Zhang B."/>
            <person name="Hu W."/>
            <person name="Eijk M."/>
            <person name="Tang J."/>
            <person name="Witsenboer H."/>
            <person name="Zhao S."/>
            <person name="Li Z."/>
            <person name="Zhang A."/>
            <person name="Wang D."/>
            <person name="Liang C."/>
        </authorList>
    </citation>
    <scope>NUCLEOTIDE SEQUENCE [LARGE SCALE GENOMIC DNA]</scope>
    <source>
        <strain evidence="1">cv. G1812</strain>
    </source>
</reference>
<proteinExistence type="predicted"/>
<reference evidence="1" key="3">
    <citation type="submission" date="2022-06" db="UniProtKB">
        <authorList>
            <consortium name="EnsemblPlants"/>
        </authorList>
    </citation>
    <scope>IDENTIFICATION</scope>
</reference>
<dbReference type="EnsemblPlants" id="TuG1812G0200002592.01.T01">
    <property type="protein sequence ID" value="TuG1812G0200002592.01.T01"/>
    <property type="gene ID" value="TuG1812G0200002592.01"/>
</dbReference>
<dbReference type="AlphaFoldDB" id="A0A8R7PDP0"/>
<name>A0A8R7PDP0_TRIUA</name>
<dbReference type="Proteomes" id="UP000015106">
    <property type="component" value="Chromosome 2"/>
</dbReference>
<protein>
    <submittedName>
        <fullName evidence="1">Uncharacterized protein</fullName>
    </submittedName>
</protein>
<accession>A0A8R7PDP0</accession>
<sequence length="90" mass="10333">MRAEPRHRRPGEAATHYGSFDDLFIVQIHHKEFLCGTGCNMTYMDYEVDCFDNVIVTLGHYCGLMIFSSNLIMTELWTSMMFIGASLESQ</sequence>
<organism evidence="1 2">
    <name type="scientific">Triticum urartu</name>
    <name type="common">Red wild einkorn</name>
    <name type="synonym">Crithodium urartu</name>
    <dbReference type="NCBI Taxonomy" id="4572"/>
    <lineage>
        <taxon>Eukaryota</taxon>
        <taxon>Viridiplantae</taxon>
        <taxon>Streptophyta</taxon>
        <taxon>Embryophyta</taxon>
        <taxon>Tracheophyta</taxon>
        <taxon>Spermatophyta</taxon>
        <taxon>Magnoliopsida</taxon>
        <taxon>Liliopsida</taxon>
        <taxon>Poales</taxon>
        <taxon>Poaceae</taxon>
        <taxon>BOP clade</taxon>
        <taxon>Pooideae</taxon>
        <taxon>Triticodae</taxon>
        <taxon>Triticeae</taxon>
        <taxon>Triticinae</taxon>
        <taxon>Triticum</taxon>
    </lineage>
</organism>
<reference evidence="2" key="1">
    <citation type="journal article" date="2013" name="Nature">
        <title>Draft genome of the wheat A-genome progenitor Triticum urartu.</title>
        <authorList>
            <person name="Ling H.Q."/>
            <person name="Zhao S."/>
            <person name="Liu D."/>
            <person name="Wang J."/>
            <person name="Sun H."/>
            <person name="Zhang C."/>
            <person name="Fan H."/>
            <person name="Li D."/>
            <person name="Dong L."/>
            <person name="Tao Y."/>
            <person name="Gao C."/>
            <person name="Wu H."/>
            <person name="Li Y."/>
            <person name="Cui Y."/>
            <person name="Guo X."/>
            <person name="Zheng S."/>
            <person name="Wang B."/>
            <person name="Yu K."/>
            <person name="Liang Q."/>
            <person name="Yang W."/>
            <person name="Lou X."/>
            <person name="Chen J."/>
            <person name="Feng M."/>
            <person name="Jian J."/>
            <person name="Zhang X."/>
            <person name="Luo G."/>
            <person name="Jiang Y."/>
            <person name="Liu J."/>
            <person name="Wang Z."/>
            <person name="Sha Y."/>
            <person name="Zhang B."/>
            <person name="Wu H."/>
            <person name="Tang D."/>
            <person name="Shen Q."/>
            <person name="Xue P."/>
            <person name="Zou S."/>
            <person name="Wang X."/>
            <person name="Liu X."/>
            <person name="Wang F."/>
            <person name="Yang Y."/>
            <person name="An X."/>
            <person name="Dong Z."/>
            <person name="Zhang K."/>
            <person name="Zhang X."/>
            <person name="Luo M.C."/>
            <person name="Dvorak J."/>
            <person name="Tong Y."/>
            <person name="Wang J."/>
            <person name="Yang H."/>
            <person name="Li Z."/>
            <person name="Wang D."/>
            <person name="Zhang A."/>
            <person name="Wang J."/>
        </authorList>
    </citation>
    <scope>NUCLEOTIDE SEQUENCE</scope>
    <source>
        <strain evidence="2">cv. G1812</strain>
    </source>
</reference>
<dbReference type="Gramene" id="TuG1812G0200002592.01.T01">
    <property type="protein sequence ID" value="TuG1812G0200002592.01.T01"/>
    <property type="gene ID" value="TuG1812G0200002592.01"/>
</dbReference>